<evidence type="ECO:0000256" key="3">
    <source>
        <dbReference type="ARBA" id="ARBA00022970"/>
    </source>
</evidence>
<evidence type="ECO:0000259" key="5">
    <source>
        <dbReference type="Pfam" id="PF13458"/>
    </source>
</evidence>
<dbReference type="RefSeq" id="WP_183468768.1">
    <property type="nucleotide sequence ID" value="NZ_CP139691.1"/>
</dbReference>
<dbReference type="Proteomes" id="UP000576152">
    <property type="component" value="Unassembled WGS sequence"/>
</dbReference>
<dbReference type="CDD" id="cd06327">
    <property type="entry name" value="PBP1_SBP-like"/>
    <property type="match status" value="1"/>
</dbReference>
<reference evidence="6 7" key="1">
    <citation type="submission" date="2020-08" db="EMBL/GenBank/DDBJ databases">
        <title>Genomic Encyclopedia of Type Strains, Phase III (KMG-III): the genomes of soil and plant-associated and newly described type strains.</title>
        <authorList>
            <person name="Whitman W."/>
        </authorList>
    </citation>
    <scope>NUCLEOTIDE SEQUENCE [LARGE SCALE GENOMIC DNA]</scope>
    <source>
        <strain evidence="6 7">CECT 8572</strain>
    </source>
</reference>
<gene>
    <name evidence="6" type="ORF">FHS00_000064</name>
</gene>
<dbReference type="Pfam" id="PF13458">
    <property type="entry name" value="Peripla_BP_6"/>
    <property type="match status" value="1"/>
</dbReference>
<sequence>MGLKTYLASAAFAAGSLAAPALAQDDQVKLLVLDDMTGTYSGNGGPNTLLAVQMAVEDFGGEVLGQPIEVLSADHQGKPDIGSSLAQRFIDEQQIDVMTLGGSSAVGLAAQGRAAEAGIVTLVNGGYAPNFSGDQCAPFGSQWAPTTRELARGVAGAVVNEGGESWYMLTADYVFGHGLSADAAAAVEEAGGKVLGETVHPLNTTDLASALLSAQGSGADVIGLANAGPDLETAIKQARDYGLSDKLVAMLVFTNNVQSLGLEATQGIRMAASSYWDMNDTTREWGTRFMERNGGDVPTMGHIAAYASVTHYLKAVAAAGTDDAEAVNAKMKELPIDSGFFENAKMLDNGRVVYDMLLVEVNSPDESTGPADLYEIVARIPGEELFLTAEESGCPLTAKTN</sequence>
<comment type="caution">
    <text evidence="6">The sequence shown here is derived from an EMBL/GenBank/DDBJ whole genome shotgun (WGS) entry which is preliminary data.</text>
</comment>
<dbReference type="PANTHER" id="PTHR30483:SF6">
    <property type="entry name" value="PERIPLASMIC BINDING PROTEIN OF ABC TRANSPORTER FOR NATURAL AMINO ACIDS"/>
    <property type="match status" value="1"/>
</dbReference>
<protein>
    <submittedName>
        <fullName evidence="6">Branched-chain amino acid transport system substrate-binding protein</fullName>
    </submittedName>
</protein>
<dbReference type="EMBL" id="JACIBX010000001">
    <property type="protein sequence ID" value="MBB3710511.1"/>
    <property type="molecule type" value="Genomic_DNA"/>
</dbReference>
<organism evidence="6 7">
    <name type="scientific">Limimaricola variabilis</name>
    <dbReference type="NCBI Taxonomy" id="1492771"/>
    <lineage>
        <taxon>Bacteria</taxon>
        <taxon>Pseudomonadati</taxon>
        <taxon>Pseudomonadota</taxon>
        <taxon>Alphaproteobacteria</taxon>
        <taxon>Rhodobacterales</taxon>
        <taxon>Paracoccaceae</taxon>
        <taxon>Limimaricola</taxon>
    </lineage>
</organism>
<accession>A0ABR6HIX8</accession>
<keyword evidence="2 4" id="KW-0732">Signal</keyword>
<dbReference type="InterPro" id="IPR028081">
    <property type="entry name" value="Leu-bd"/>
</dbReference>
<dbReference type="SUPFAM" id="SSF53822">
    <property type="entry name" value="Periplasmic binding protein-like I"/>
    <property type="match status" value="1"/>
</dbReference>
<comment type="similarity">
    <text evidence="1">Belongs to the leucine-binding protein family.</text>
</comment>
<evidence type="ECO:0000313" key="7">
    <source>
        <dbReference type="Proteomes" id="UP000576152"/>
    </source>
</evidence>
<dbReference type="PANTHER" id="PTHR30483">
    <property type="entry name" value="LEUCINE-SPECIFIC-BINDING PROTEIN"/>
    <property type="match status" value="1"/>
</dbReference>
<evidence type="ECO:0000256" key="4">
    <source>
        <dbReference type="SAM" id="SignalP"/>
    </source>
</evidence>
<dbReference type="InterPro" id="IPR028082">
    <property type="entry name" value="Peripla_BP_I"/>
</dbReference>
<name>A0ABR6HIX8_9RHOB</name>
<proteinExistence type="inferred from homology"/>
<feature type="signal peptide" evidence="4">
    <location>
        <begin position="1"/>
        <end position="23"/>
    </location>
</feature>
<feature type="domain" description="Leucine-binding protein" evidence="5">
    <location>
        <begin position="27"/>
        <end position="362"/>
    </location>
</feature>
<evidence type="ECO:0000256" key="1">
    <source>
        <dbReference type="ARBA" id="ARBA00010062"/>
    </source>
</evidence>
<dbReference type="InterPro" id="IPR051010">
    <property type="entry name" value="BCAA_transport"/>
</dbReference>
<keyword evidence="7" id="KW-1185">Reference proteome</keyword>
<evidence type="ECO:0000256" key="2">
    <source>
        <dbReference type="ARBA" id="ARBA00022729"/>
    </source>
</evidence>
<feature type="chain" id="PRO_5045441159" evidence="4">
    <location>
        <begin position="24"/>
        <end position="401"/>
    </location>
</feature>
<keyword evidence="3" id="KW-0029">Amino-acid transport</keyword>
<dbReference type="Gene3D" id="3.40.50.2300">
    <property type="match status" value="2"/>
</dbReference>
<evidence type="ECO:0000313" key="6">
    <source>
        <dbReference type="EMBL" id="MBB3710511.1"/>
    </source>
</evidence>
<keyword evidence="3" id="KW-0813">Transport</keyword>